<evidence type="ECO:0000313" key="7">
    <source>
        <dbReference type="Proteomes" id="UP000250744"/>
    </source>
</evidence>
<dbReference type="InterPro" id="IPR000182">
    <property type="entry name" value="GNAT_dom"/>
</dbReference>
<dbReference type="SUPFAM" id="SSF55729">
    <property type="entry name" value="Acyl-CoA N-acyltransferases (Nat)"/>
    <property type="match status" value="1"/>
</dbReference>
<evidence type="ECO:0000256" key="2">
    <source>
        <dbReference type="ARBA" id="ARBA00023315"/>
    </source>
</evidence>
<evidence type="ECO:0000256" key="4">
    <source>
        <dbReference type="ARBA" id="ARBA00051334"/>
    </source>
</evidence>
<reference evidence="6 7" key="1">
    <citation type="submission" date="2018-06" db="EMBL/GenBank/DDBJ databases">
        <title>Nitrincola tibetense sp. nov., isolated from Lake XuguoCo on Tibetan Plateau.</title>
        <authorList>
            <person name="Xing P."/>
        </authorList>
    </citation>
    <scope>NUCLEOTIDE SEQUENCE [LARGE SCALE GENOMIC DNA]</scope>
    <source>
        <strain evidence="7">xg18</strain>
    </source>
</reference>
<protein>
    <submittedName>
        <fullName evidence="6">GNAT family N-acetyltransferase</fullName>
    </submittedName>
</protein>
<organism evidence="6 7">
    <name type="scientific">Nitrincola tibetensis</name>
    <dbReference type="NCBI Taxonomy" id="2219697"/>
    <lineage>
        <taxon>Bacteria</taxon>
        <taxon>Pseudomonadati</taxon>
        <taxon>Pseudomonadota</taxon>
        <taxon>Gammaproteobacteria</taxon>
        <taxon>Oceanospirillales</taxon>
        <taxon>Oceanospirillaceae</taxon>
        <taxon>Nitrincola</taxon>
    </lineage>
</organism>
<name>A0A364NKU8_9GAMM</name>
<evidence type="ECO:0000256" key="1">
    <source>
        <dbReference type="ARBA" id="ARBA00022679"/>
    </source>
</evidence>
<proteinExistence type="predicted"/>
<dbReference type="GO" id="GO:0016747">
    <property type="term" value="F:acyltransferase activity, transferring groups other than amino-acyl groups"/>
    <property type="evidence" value="ECO:0007669"/>
    <property type="project" value="InterPro"/>
</dbReference>
<keyword evidence="2" id="KW-0012">Acyltransferase</keyword>
<dbReference type="CDD" id="cd04301">
    <property type="entry name" value="NAT_SF"/>
    <property type="match status" value="1"/>
</dbReference>
<comment type="catalytic activity">
    <reaction evidence="3">
        <text>L-methionine sulfoximine + acetyl-CoA = N-acetyl-L-methionine sulfoximine + CoA + H(+)</text>
        <dbReference type="Rhea" id="RHEA:47660"/>
        <dbReference type="ChEBI" id="CHEBI:15378"/>
        <dbReference type="ChEBI" id="CHEBI:57287"/>
        <dbReference type="ChEBI" id="CHEBI:57288"/>
        <dbReference type="ChEBI" id="CHEBI:87826"/>
        <dbReference type="ChEBI" id="CHEBI:87827"/>
    </reaction>
</comment>
<accession>A0A364NKU8</accession>
<keyword evidence="7" id="KW-1185">Reference proteome</keyword>
<dbReference type="AlphaFoldDB" id="A0A364NKU8"/>
<dbReference type="InterPro" id="IPR016181">
    <property type="entry name" value="Acyl_CoA_acyltransferase"/>
</dbReference>
<comment type="catalytic activity">
    <reaction evidence="4">
        <text>L-methionine sulfone + acetyl-CoA = N-acetyl-L-methionine sulfone + CoA + H(+)</text>
        <dbReference type="Rhea" id="RHEA:47656"/>
        <dbReference type="ChEBI" id="CHEBI:15378"/>
        <dbReference type="ChEBI" id="CHEBI:57287"/>
        <dbReference type="ChEBI" id="CHEBI:57288"/>
        <dbReference type="ChEBI" id="CHEBI:87824"/>
        <dbReference type="ChEBI" id="CHEBI:87825"/>
    </reaction>
</comment>
<feature type="domain" description="N-acetyltransferase" evidence="5">
    <location>
        <begin position="14"/>
        <end position="164"/>
    </location>
</feature>
<dbReference type="PANTHER" id="PTHR43072:SF23">
    <property type="entry name" value="UPF0039 PROTEIN C11D3.02C"/>
    <property type="match status" value="1"/>
</dbReference>
<dbReference type="OrthoDB" id="5459937at2"/>
<dbReference type="Pfam" id="PF00583">
    <property type="entry name" value="Acetyltransf_1"/>
    <property type="match status" value="1"/>
</dbReference>
<evidence type="ECO:0000313" key="6">
    <source>
        <dbReference type="EMBL" id="RAU17692.1"/>
    </source>
</evidence>
<keyword evidence="1 6" id="KW-0808">Transferase</keyword>
<dbReference type="PROSITE" id="PS51186">
    <property type="entry name" value="GNAT"/>
    <property type="match status" value="1"/>
</dbReference>
<sequence length="176" mass="20113">MQLVDCQYETHGAAILAIFNHAILNTTALYEYKPRTEKQLEDWFAAKQRGDFPVIGVMTDDGELAGFASYGSFRAFPAFKYTLEHSVYVSQNYQRQGVAKRLLTEIIERAQQNKYHTLIGAIDATNHASIHLHETLGFQLSGCLRQTGFKFGQWLDLVFYQRILETPLKPEDDPVH</sequence>
<dbReference type="FunFam" id="3.40.630.30:FF:000026">
    <property type="entry name" value="Phosphinothricin acetyltransferase"/>
    <property type="match status" value="1"/>
</dbReference>
<dbReference type="RefSeq" id="WP_112159540.1">
    <property type="nucleotide sequence ID" value="NZ_QKRX01000008.1"/>
</dbReference>
<gene>
    <name evidence="6" type="ORF">DN062_11890</name>
</gene>
<evidence type="ECO:0000259" key="5">
    <source>
        <dbReference type="PROSITE" id="PS51186"/>
    </source>
</evidence>
<dbReference type="Proteomes" id="UP000250744">
    <property type="component" value="Unassembled WGS sequence"/>
</dbReference>
<dbReference type="Gene3D" id="3.40.630.30">
    <property type="match status" value="1"/>
</dbReference>
<evidence type="ECO:0000256" key="3">
    <source>
        <dbReference type="ARBA" id="ARBA00050603"/>
    </source>
</evidence>
<dbReference type="PANTHER" id="PTHR43072">
    <property type="entry name" value="N-ACETYLTRANSFERASE"/>
    <property type="match status" value="1"/>
</dbReference>
<dbReference type="EMBL" id="QKRX01000008">
    <property type="protein sequence ID" value="RAU17692.1"/>
    <property type="molecule type" value="Genomic_DNA"/>
</dbReference>
<comment type="caution">
    <text evidence="6">The sequence shown here is derived from an EMBL/GenBank/DDBJ whole genome shotgun (WGS) entry which is preliminary data.</text>
</comment>